<keyword evidence="5" id="KW-1185">Reference proteome</keyword>
<keyword evidence="2" id="KW-0288">FMN</keyword>
<feature type="domain" description="NADPH-dependent FMN reductase-like" evidence="3">
    <location>
        <begin position="2"/>
        <end position="143"/>
    </location>
</feature>
<dbReference type="Gene3D" id="3.40.50.360">
    <property type="match status" value="1"/>
</dbReference>
<dbReference type="PANTHER" id="PTHR43278">
    <property type="entry name" value="NAD(P)H-DEPENDENT FMN-CONTAINING OXIDOREDUCTASE YWQN-RELATED"/>
    <property type="match status" value="1"/>
</dbReference>
<dbReference type="Proteomes" id="UP000277811">
    <property type="component" value="Unassembled WGS sequence"/>
</dbReference>
<evidence type="ECO:0000256" key="1">
    <source>
        <dbReference type="ARBA" id="ARBA00022630"/>
    </source>
</evidence>
<keyword evidence="1" id="KW-0285">Flavoprotein</keyword>
<protein>
    <submittedName>
        <fullName evidence="4">Nadph-dependent fmn reductase</fullName>
    </submittedName>
</protein>
<dbReference type="GO" id="GO:0016491">
    <property type="term" value="F:oxidoreductase activity"/>
    <property type="evidence" value="ECO:0007669"/>
    <property type="project" value="InterPro"/>
</dbReference>
<evidence type="ECO:0000313" key="4">
    <source>
        <dbReference type="EMBL" id="VBB09521.1"/>
    </source>
</evidence>
<name>A0A498RDH6_9FIRM</name>
<organism evidence="4 5">
    <name type="scientific">Lucifera butyrica</name>
    <dbReference type="NCBI Taxonomy" id="1351585"/>
    <lineage>
        <taxon>Bacteria</taxon>
        <taxon>Bacillati</taxon>
        <taxon>Bacillota</taxon>
        <taxon>Negativicutes</taxon>
        <taxon>Veillonellales</taxon>
        <taxon>Veillonellaceae</taxon>
        <taxon>Lucifera</taxon>
    </lineage>
</organism>
<dbReference type="SUPFAM" id="SSF52218">
    <property type="entry name" value="Flavoproteins"/>
    <property type="match status" value="1"/>
</dbReference>
<reference evidence="4 5" key="1">
    <citation type="submission" date="2018-06" db="EMBL/GenBank/DDBJ databases">
        <authorList>
            <person name="Strepis N."/>
        </authorList>
    </citation>
    <scope>NUCLEOTIDE SEQUENCE [LARGE SCALE GENOMIC DNA]</scope>
    <source>
        <strain evidence="4">LUCI</strain>
    </source>
</reference>
<dbReference type="PANTHER" id="PTHR43278:SF1">
    <property type="entry name" value="IRON-SULFUR FLAVOPROTEIN MJ1083"/>
    <property type="match status" value="1"/>
</dbReference>
<dbReference type="Pfam" id="PF03358">
    <property type="entry name" value="FMN_red"/>
    <property type="match status" value="1"/>
</dbReference>
<dbReference type="InterPro" id="IPR051796">
    <property type="entry name" value="ISF_SsuE-like"/>
</dbReference>
<evidence type="ECO:0000256" key="2">
    <source>
        <dbReference type="ARBA" id="ARBA00022643"/>
    </source>
</evidence>
<proteinExistence type="predicted"/>
<sequence length="210" mass="23243">MILGISASGRANGVTSEAVKAVLMATGLEYDYVSLAGKRINGCIGCTLCASDNRCKLQDDWNEIGEKMLNADAIVFGAPNYFNKMNAMGHVCWERTFSFRHKEVFSLAGKLGLIVSAGYEGEDFVKPQIEDFMLRNKMAVVESVRVEGYSQCYTCGYGHDCGVGRVVRVHGFLDNIEDKDFPPHFMAQEQAQQQAYRAGKILGSMLRNRS</sequence>
<gene>
    <name evidence="4" type="ORF">LUCI_4816</name>
</gene>
<accession>A0A498RDH6</accession>
<dbReference type="AlphaFoldDB" id="A0A498RDH6"/>
<evidence type="ECO:0000259" key="3">
    <source>
        <dbReference type="Pfam" id="PF03358"/>
    </source>
</evidence>
<evidence type="ECO:0000313" key="5">
    <source>
        <dbReference type="Proteomes" id="UP000277811"/>
    </source>
</evidence>
<dbReference type="InterPro" id="IPR029039">
    <property type="entry name" value="Flavoprotein-like_sf"/>
</dbReference>
<dbReference type="InterPro" id="IPR005025">
    <property type="entry name" value="FMN_Rdtase-like_dom"/>
</dbReference>
<dbReference type="RefSeq" id="WP_122630302.1">
    <property type="nucleotide sequence ID" value="NZ_UPPP01000127.1"/>
</dbReference>
<dbReference type="EMBL" id="UPPP01000127">
    <property type="protein sequence ID" value="VBB09521.1"/>
    <property type="molecule type" value="Genomic_DNA"/>
</dbReference>
<dbReference type="OrthoDB" id="6398207at2"/>